<comment type="caution">
    <text evidence="5">The sequence shown here is derived from an EMBL/GenBank/DDBJ whole genome shotgun (WGS) entry which is preliminary data.</text>
</comment>
<dbReference type="PROSITE" id="PS50048">
    <property type="entry name" value="ZN2_CY6_FUNGAL_2"/>
    <property type="match status" value="1"/>
</dbReference>
<dbReference type="InterPro" id="IPR001138">
    <property type="entry name" value="Zn2Cys6_DnaBD"/>
</dbReference>
<dbReference type="CDD" id="cd00067">
    <property type="entry name" value="GAL4"/>
    <property type="match status" value="1"/>
</dbReference>
<dbReference type="STRING" id="5514.A0A395SBM2"/>
<dbReference type="GO" id="GO:0001080">
    <property type="term" value="P:nitrogen catabolite activation of transcription from RNA polymerase II promoter"/>
    <property type="evidence" value="ECO:0007669"/>
    <property type="project" value="TreeGrafter"/>
</dbReference>
<dbReference type="Gene3D" id="4.10.240.10">
    <property type="entry name" value="Zn(2)-C6 fungal-type DNA-binding domain"/>
    <property type="match status" value="1"/>
</dbReference>
<keyword evidence="2" id="KW-0539">Nucleus</keyword>
<dbReference type="Pfam" id="PF04082">
    <property type="entry name" value="Fungal_trans"/>
    <property type="match status" value="1"/>
</dbReference>
<name>A0A395SBM2_FUSSP</name>
<dbReference type="GO" id="GO:0006351">
    <property type="term" value="P:DNA-templated transcription"/>
    <property type="evidence" value="ECO:0007669"/>
    <property type="project" value="InterPro"/>
</dbReference>
<dbReference type="Proteomes" id="UP000266152">
    <property type="component" value="Unassembled WGS sequence"/>
</dbReference>
<reference evidence="5 6" key="1">
    <citation type="journal article" date="2018" name="PLoS Pathog.">
        <title>Evolution of structural diversity of trichothecenes, a family of toxins produced by plant pathogenic and entomopathogenic fungi.</title>
        <authorList>
            <person name="Proctor R.H."/>
            <person name="McCormick S.P."/>
            <person name="Kim H.S."/>
            <person name="Cardoza R.E."/>
            <person name="Stanley A.M."/>
            <person name="Lindo L."/>
            <person name="Kelly A."/>
            <person name="Brown D.W."/>
            <person name="Lee T."/>
            <person name="Vaughan M.M."/>
            <person name="Alexander N.J."/>
            <person name="Busman M."/>
            <person name="Gutierrez S."/>
        </authorList>
    </citation>
    <scope>NUCLEOTIDE SEQUENCE [LARGE SCALE GENOMIC DNA]</scope>
    <source>
        <strain evidence="5 6">NRRL 3299</strain>
    </source>
</reference>
<dbReference type="PANTHER" id="PTHR31668">
    <property type="entry name" value="GLUCOSE TRANSPORT TRANSCRIPTION REGULATOR RGT1-RELATED-RELATED"/>
    <property type="match status" value="1"/>
</dbReference>
<dbReference type="PROSITE" id="PS00463">
    <property type="entry name" value="ZN2_CY6_FUNGAL_1"/>
    <property type="match status" value="1"/>
</dbReference>
<evidence type="ECO:0000256" key="1">
    <source>
        <dbReference type="ARBA" id="ARBA00022723"/>
    </source>
</evidence>
<gene>
    <name evidence="5" type="ORF">FSPOR_4661</name>
</gene>
<dbReference type="SMART" id="SM00066">
    <property type="entry name" value="GAL4"/>
    <property type="match status" value="1"/>
</dbReference>
<feature type="region of interest" description="Disordered" evidence="3">
    <location>
        <begin position="1"/>
        <end position="21"/>
    </location>
</feature>
<sequence length="746" mass="84874">MDYSQGQPAQNTRQVAGTRRYRSKSQRPCDLCRARKVLCNIPEPTRPCQLCDRIGRECTFVGNPNKKPRDGRVRRGVQIEDSQSPSAAFVTRTGTSFEAQSYHDNGGSSGDLNGEMVLSLNKNRADRDAAKETQTPIGETGSGITPIADMMSQPMLSGETSINWDLAFDNDGQTFDFLADGELPALEYIDEQTPPEGLHHIAHSPNIATAASQASTNATMPAERLSMDQRADYSSSLIGFGNESDPFSLDHFPYGNNDEVDFFRVTYRRQQPQNEGPTFHFLQSQTATAVEGQKVMEKCITPLDDRKNLETLVDRETGVALVKLQVADILNDGRLYANNDDRYFRFVFESLPILCRSQVFSDLDAFVSTASTGLLAGIYALALPFTSWDEKLCLDSAYSKPDIRQLWQVSYTSLQRELHFPRLSTIQIYILLLNHTPFDAVCVENPFVWSLASSMLAMAQSLGLNADPKGWKLPDWEIRLRRRLWWAVYIEYTWRAVTHGRCSMISDDDRNVAPLTEEDFLFDSIADVPHYAQCLSYDYFAQLCSLTEMTSHIYRQFFSLRAVSRPQVLEALLDQARRPRQQLLQWLENLPVSLALKSGSTDTEADTDDAITSHRSLYVAYYTAHILILRALLRPIIDKNTALDHHAQETVLQSCRGLIQTVIKFIRGLDARHQSAFWPAYTRNCLAYPGLFCYMLCLQKRQPEMSSYDQNLLATWRRTLRTRMQSWPFLRFAIVKVDAIYWKKLY</sequence>
<dbReference type="AlphaFoldDB" id="A0A395SBM2"/>
<protein>
    <recommendedName>
        <fullName evidence="4">Zn(2)-C6 fungal-type domain-containing protein</fullName>
    </recommendedName>
</protein>
<evidence type="ECO:0000259" key="4">
    <source>
        <dbReference type="PROSITE" id="PS50048"/>
    </source>
</evidence>
<dbReference type="EMBL" id="PXOF01000060">
    <property type="protein sequence ID" value="RGP69557.1"/>
    <property type="molecule type" value="Genomic_DNA"/>
</dbReference>
<dbReference type="InterPro" id="IPR036864">
    <property type="entry name" value="Zn2-C6_fun-type_DNA-bd_sf"/>
</dbReference>
<organism evidence="5 6">
    <name type="scientific">Fusarium sporotrichioides</name>
    <dbReference type="NCBI Taxonomy" id="5514"/>
    <lineage>
        <taxon>Eukaryota</taxon>
        <taxon>Fungi</taxon>
        <taxon>Dikarya</taxon>
        <taxon>Ascomycota</taxon>
        <taxon>Pezizomycotina</taxon>
        <taxon>Sordariomycetes</taxon>
        <taxon>Hypocreomycetidae</taxon>
        <taxon>Hypocreales</taxon>
        <taxon>Nectriaceae</taxon>
        <taxon>Fusarium</taxon>
    </lineage>
</organism>
<dbReference type="GO" id="GO:0000981">
    <property type="term" value="F:DNA-binding transcription factor activity, RNA polymerase II-specific"/>
    <property type="evidence" value="ECO:0007669"/>
    <property type="project" value="InterPro"/>
</dbReference>
<dbReference type="InterPro" id="IPR050797">
    <property type="entry name" value="Carb_Metab_Trans_Reg"/>
</dbReference>
<dbReference type="GO" id="GO:0008270">
    <property type="term" value="F:zinc ion binding"/>
    <property type="evidence" value="ECO:0007669"/>
    <property type="project" value="InterPro"/>
</dbReference>
<dbReference type="SMART" id="SM00906">
    <property type="entry name" value="Fungal_trans"/>
    <property type="match status" value="1"/>
</dbReference>
<feature type="domain" description="Zn(2)-C6 fungal-type" evidence="4">
    <location>
        <begin position="28"/>
        <end position="60"/>
    </location>
</feature>
<dbReference type="GO" id="GO:0003677">
    <property type="term" value="F:DNA binding"/>
    <property type="evidence" value="ECO:0007669"/>
    <property type="project" value="InterPro"/>
</dbReference>
<dbReference type="Pfam" id="PF00172">
    <property type="entry name" value="Zn_clus"/>
    <property type="match status" value="1"/>
</dbReference>
<evidence type="ECO:0000313" key="6">
    <source>
        <dbReference type="Proteomes" id="UP000266152"/>
    </source>
</evidence>
<feature type="region of interest" description="Disordered" evidence="3">
    <location>
        <begin position="126"/>
        <end position="147"/>
    </location>
</feature>
<keyword evidence="1" id="KW-0479">Metal-binding</keyword>
<feature type="compositionally biased region" description="Polar residues" evidence="3">
    <location>
        <begin position="1"/>
        <end position="15"/>
    </location>
</feature>
<dbReference type="InterPro" id="IPR007219">
    <property type="entry name" value="XnlR_reg_dom"/>
</dbReference>
<evidence type="ECO:0000313" key="5">
    <source>
        <dbReference type="EMBL" id="RGP69557.1"/>
    </source>
</evidence>
<dbReference type="SUPFAM" id="SSF57701">
    <property type="entry name" value="Zn2/Cys6 DNA-binding domain"/>
    <property type="match status" value="1"/>
</dbReference>
<evidence type="ECO:0000256" key="3">
    <source>
        <dbReference type="SAM" id="MobiDB-lite"/>
    </source>
</evidence>
<proteinExistence type="predicted"/>
<dbReference type="GO" id="GO:0005634">
    <property type="term" value="C:nucleus"/>
    <property type="evidence" value="ECO:0007669"/>
    <property type="project" value="TreeGrafter"/>
</dbReference>
<evidence type="ECO:0000256" key="2">
    <source>
        <dbReference type="ARBA" id="ARBA00023242"/>
    </source>
</evidence>
<accession>A0A395SBM2</accession>
<keyword evidence="6" id="KW-1185">Reference proteome</keyword>
<dbReference type="PANTHER" id="PTHR31668:SF10">
    <property type="entry name" value="ZN(II)2CYS6 TRANSCRIPTION FACTOR (EUROFUNG)"/>
    <property type="match status" value="1"/>
</dbReference>
<dbReference type="CDD" id="cd12148">
    <property type="entry name" value="fungal_TF_MHR"/>
    <property type="match status" value="1"/>
</dbReference>